<evidence type="ECO:0000313" key="10">
    <source>
        <dbReference type="Proteomes" id="UP000184447"/>
    </source>
</evidence>
<evidence type="ECO:0000256" key="6">
    <source>
        <dbReference type="ARBA" id="ARBA00023295"/>
    </source>
</evidence>
<dbReference type="InterPro" id="IPR016286">
    <property type="entry name" value="FUC_metazoa-typ"/>
</dbReference>
<name>A0A1M5WEV9_9CLOT</name>
<dbReference type="GO" id="GO:0006004">
    <property type="term" value="P:fucose metabolic process"/>
    <property type="evidence" value="ECO:0007669"/>
    <property type="project" value="InterPro"/>
</dbReference>
<comment type="similarity">
    <text evidence="2">Belongs to the glycosyl hydrolase 29 family.</text>
</comment>
<comment type="function">
    <text evidence="1">Alpha-L-fucosidase is responsible for hydrolyzing the alpha-1,6-linked fucose joined to the reducing-end N-acetylglucosamine of the carbohydrate moieties of glycoproteins.</text>
</comment>
<keyword evidence="10" id="KW-1185">Reference proteome</keyword>
<evidence type="ECO:0000259" key="7">
    <source>
        <dbReference type="Pfam" id="PF01120"/>
    </source>
</evidence>
<evidence type="ECO:0000256" key="5">
    <source>
        <dbReference type="ARBA" id="ARBA00022801"/>
    </source>
</evidence>
<evidence type="ECO:0000313" key="9">
    <source>
        <dbReference type="EMBL" id="SHH86089.1"/>
    </source>
</evidence>
<dbReference type="GO" id="GO:0005764">
    <property type="term" value="C:lysosome"/>
    <property type="evidence" value="ECO:0007669"/>
    <property type="project" value="TreeGrafter"/>
</dbReference>
<gene>
    <name evidence="9" type="ORF">SAMN02745207_02853</name>
</gene>
<dbReference type="Gene3D" id="2.60.40.1180">
    <property type="entry name" value="Golgi alpha-mannosidase II"/>
    <property type="match status" value="1"/>
</dbReference>
<dbReference type="RefSeq" id="WP_073339084.1">
    <property type="nucleotide sequence ID" value="NZ_FQXM01000017.1"/>
</dbReference>
<keyword evidence="6" id="KW-0326">Glycosidase</keyword>
<dbReference type="InterPro" id="IPR017853">
    <property type="entry name" value="GH"/>
</dbReference>
<evidence type="ECO:0000256" key="1">
    <source>
        <dbReference type="ARBA" id="ARBA00004071"/>
    </source>
</evidence>
<dbReference type="Pfam" id="PF16757">
    <property type="entry name" value="Fucosidase_C"/>
    <property type="match status" value="1"/>
</dbReference>
<dbReference type="Gene3D" id="3.20.20.80">
    <property type="entry name" value="Glycosidases"/>
    <property type="match status" value="1"/>
</dbReference>
<dbReference type="AlphaFoldDB" id="A0A1M5WEV9"/>
<feature type="domain" description="Glycoside hydrolase family 29 N-terminal" evidence="7">
    <location>
        <begin position="20"/>
        <end position="385"/>
    </location>
</feature>
<keyword evidence="5" id="KW-0378">Hydrolase</keyword>
<organism evidence="9 10">
    <name type="scientific">Clostridium grantii DSM 8605</name>
    <dbReference type="NCBI Taxonomy" id="1121316"/>
    <lineage>
        <taxon>Bacteria</taxon>
        <taxon>Bacillati</taxon>
        <taxon>Bacillota</taxon>
        <taxon>Clostridia</taxon>
        <taxon>Eubacteriales</taxon>
        <taxon>Clostridiaceae</taxon>
        <taxon>Clostridium</taxon>
    </lineage>
</organism>
<evidence type="ECO:0000256" key="4">
    <source>
        <dbReference type="ARBA" id="ARBA00022729"/>
    </source>
</evidence>
<accession>A0A1M5WEV9</accession>
<dbReference type="PANTHER" id="PTHR10030:SF37">
    <property type="entry name" value="ALPHA-L-FUCOSIDASE-RELATED"/>
    <property type="match status" value="1"/>
</dbReference>
<dbReference type="Proteomes" id="UP000184447">
    <property type="component" value="Unassembled WGS sequence"/>
</dbReference>
<sequence>MKDFKQIRAELLSKDFTIGEGPFEGTYESLKQYKCPKWFSDAKFGIWAHWGPQSVPRQGDWYARNMYLQGNKQYNHHLENYGHPSQHGYKDIIPLWKAENFDPDYLVKKYKKAGAKYFVSLAVHVDNFDCWDSTYQRWNSIEMGPRKNIVGMWEKAARENNLKFGVTEHLSNYHHWFGPSKSCDKHGELKNIPYDGTNPDNSDLYFSTLVEKDIETDWFTTDDTSKEFIKEWFFRMKDLLDKHKPDLMYIDGGVPFGDVGKNLMAYFYNNNLIQNNGFLDGVFNIKKLEKLGEYVKGIGVFDVERGVAKDILDEPWQLDTCIGNWFYQDGFKYKSALTVIEFLVDTVSKNGNLLLNIPLLPDGTLDAECEEILESISEWMAVNGEAIYETHPWKIYGEGVEKTVEKTSCHNESSFGISSSEFRFTAKEDTLNIFSFDWPSNKKIIVKSLKTNLLKETIMDVSLLGYNGQIQWKQDTQGLHINLPDEKPCNLVWTFQVKLA</sequence>
<evidence type="ECO:0000256" key="2">
    <source>
        <dbReference type="ARBA" id="ARBA00007951"/>
    </source>
</evidence>
<reference evidence="9 10" key="1">
    <citation type="submission" date="2016-11" db="EMBL/GenBank/DDBJ databases">
        <authorList>
            <person name="Jaros S."/>
            <person name="Januszkiewicz K."/>
            <person name="Wedrychowicz H."/>
        </authorList>
    </citation>
    <scope>NUCLEOTIDE SEQUENCE [LARGE SCALE GENOMIC DNA]</scope>
    <source>
        <strain evidence="9 10">DSM 8605</strain>
    </source>
</reference>
<proteinExistence type="inferred from homology"/>
<dbReference type="SMART" id="SM00812">
    <property type="entry name" value="Alpha_L_fucos"/>
    <property type="match status" value="1"/>
</dbReference>
<dbReference type="InterPro" id="IPR013780">
    <property type="entry name" value="Glyco_hydro_b"/>
</dbReference>
<dbReference type="PANTHER" id="PTHR10030">
    <property type="entry name" value="ALPHA-L-FUCOSIDASE"/>
    <property type="match status" value="1"/>
</dbReference>
<evidence type="ECO:0000259" key="8">
    <source>
        <dbReference type="Pfam" id="PF16757"/>
    </source>
</evidence>
<dbReference type="EC" id="3.2.1.51" evidence="3"/>
<dbReference type="GO" id="GO:0016139">
    <property type="term" value="P:glycoside catabolic process"/>
    <property type="evidence" value="ECO:0007669"/>
    <property type="project" value="TreeGrafter"/>
</dbReference>
<feature type="domain" description="Alpha-L-fucosidase C-terminal" evidence="8">
    <location>
        <begin position="422"/>
        <end position="497"/>
    </location>
</feature>
<protein>
    <recommendedName>
        <fullName evidence="3">alpha-L-fucosidase</fullName>
        <ecNumber evidence="3">3.2.1.51</ecNumber>
    </recommendedName>
</protein>
<dbReference type="InterPro" id="IPR057739">
    <property type="entry name" value="Glyco_hydro_29_N"/>
</dbReference>
<dbReference type="EMBL" id="FQXM01000017">
    <property type="protein sequence ID" value="SHH86089.1"/>
    <property type="molecule type" value="Genomic_DNA"/>
</dbReference>
<keyword evidence="4" id="KW-0732">Signal</keyword>
<dbReference type="OrthoDB" id="107551at2"/>
<dbReference type="SUPFAM" id="SSF51445">
    <property type="entry name" value="(Trans)glycosidases"/>
    <property type="match status" value="1"/>
</dbReference>
<dbReference type="InterPro" id="IPR031919">
    <property type="entry name" value="Fucosidase_C"/>
</dbReference>
<dbReference type="PIRSF" id="PIRSF001092">
    <property type="entry name" value="Alpha-L-fucosidase"/>
    <property type="match status" value="1"/>
</dbReference>
<dbReference type="InterPro" id="IPR000933">
    <property type="entry name" value="Glyco_hydro_29"/>
</dbReference>
<dbReference type="STRING" id="1121316.SAMN02745207_02853"/>
<dbReference type="GO" id="GO:0004560">
    <property type="term" value="F:alpha-L-fucosidase activity"/>
    <property type="evidence" value="ECO:0007669"/>
    <property type="project" value="InterPro"/>
</dbReference>
<dbReference type="Pfam" id="PF01120">
    <property type="entry name" value="Alpha_L_fucos"/>
    <property type="match status" value="1"/>
</dbReference>
<evidence type="ECO:0000256" key="3">
    <source>
        <dbReference type="ARBA" id="ARBA00012662"/>
    </source>
</evidence>